<evidence type="ECO:0000256" key="4">
    <source>
        <dbReference type="SAM" id="Coils"/>
    </source>
</evidence>
<dbReference type="Proteomes" id="UP000694620">
    <property type="component" value="Chromosome 9"/>
</dbReference>
<evidence type="ECO:0000256" key="3">
    <source>
        <dbReference type="ARBA" id="ARBA00023242"/>
    </source>
</evidence>
<feature type="compositionally biased region" description="Basic and acidic residues" evidence="5">
    <location>
        <begin position="325"/>
        <end position="342"/>
    </location>
</feature>
<dbReference type="InterPro" id="IPR029190">
    <property type="entry name" value="Rrp14/SURF6_C"/>
</dbReference>
<name>A0A8C4TE88_ERPCA</name>
<feature type="compositionally biased region" description="Basic residues" evidence="5">
    <location>
        <begin position="343"/>
        <end position="369"/>
    </location>
</feature>
<evidence type="ECO:0000256" key="1">
    <source>
        <dbReference type="ARBA" id="ARBA00004123"/>
    </source>
</evidence>
<reference evidence="7" key="1">
    <citation type="submission" date="2021-06" db="EMBL/GenBank/DDBJ databases">
        <authorList>
            <consortium name="Wellcome Sanger Institute Data Sharing"/>
        </authorList>
    </citation>
    <scope>NUCLEOTIDE SEQUENCE [LARGE SCALE GENOMIC DNA]</scope>
</reference>
<dbReference type="PANTHER" id="PTHR14369">
    <property type="entry name" value="SURFEIT LOCUS PROTEIN 6"/>
    <property type="match status" value="1"/>
</dbReference>
<evidence type="ECO:0000313" key="7">
    <source>
        <dbReference type="Ensembl" id="ENSECRP00000029408.1"/>
    </source>
</evidence>
<evidence type="ECO:0000256" key="2">
    <source>
        <dbReference type="ARBA" id="ARBA00005904"/>
    </source>
</evidence>
<feature type="compositionally biased region" description="Basic and acidic residues" evidence="5">
    <location>
        <begin position="96"/>
        <end position="128"/>
    </location>
</feature>
<evidence type="ECO:0000313" key="8">
    <source>
        <dbReference type="Proteomes" id="UP000694620"/>
    </source>
</evidence>
<keyword evidence="4" id="KW-0175">Coiled coil</keyword>
<feature type="region of interest" description="Disordered" evidence="5">
    <location>
        <begin position="315"/>
        <end position="379"/>
    </location>
</feature>
<protein>
    <submittedName>
        <fullName evidence="7">Surfeit 6</fullName>
    </submittedName>
</protein>
<organism evidence="7 8">
    <name type="scientific">Erpetoichthys calabaricus</name>
    <name type="common">Rope fish</name>
    <name type="synonym">Calamoichthys calabaricus</name>
    <dbReference type="NCBI Taxonomy" id="27687"/>
    <lineage>
        <taxon>Eukaryota</taxon>
        <taxon>Metazoa</taxon>
        <taxon>Chordata</taxon>
        <taxon>Craniata</taxon>
        <taxon>Vertebrata</taxon>
        <taxon>Euteleostomi</taxon>
        <taxon>Actinopterygii</taxon>
        <taxon>Polypteriformes</taxon>
        <taxon>Polypteridae</taxon>
        <taxon>Erpetoichthys</taxon>
    </lineage>
</organism>
<dbReference type="GO" id="GO:0042274">
    <property type="term" value="P:ribosomal small subunit biogenesis"/>
    <property type="evidence" value="ECO:0007669"/>
    <property type="project" value="TreeGrafter"/>
</dbReference>
<feature type="domain" description="Ribosomal RNA-processing protein 14/surfeit locus protein 6 C-terminal" evidence="6">
    <location>
        <begin position="162"/>
        <end position="361"/>
    </location>
</feature>
<comment type="subcellular location">
    <subcellularLocation>
        <location evidence="1">Nucleus</location>
    </subcellularLocation>
</comment>
<dbReference type="Ensembl" id="ENSECRT00000030030.1">
    <property type="protein sequence ID" value="ENSECRP00000029408.1"/>
    <property type="gene ID" value="ENSECRG00000019939.1"/>
</dbReference>
<feature type="compositionally biased region" description="Basic residues" evidence="5">
    <location>
        <begin position="167"/>
        <end position="186"/>
    </location>
</feature>
<dbReference type="Pfam" id="PF04935">
    <property type="entry name" value="SURF6"/>
    <property type="match status" value="1"/>
</dbReference>
<feature type="coiled-coil region" evidence="4">
    <location>
        <begin position="253"/>
        <end position="287"/>
    </location>
</feature>
<dbReference type="GO" id="GO:0042273">
    <property type="term" value="P:ribosomal large subunit biogenesis"/>
    <property type="evidence" value="ECO:0007669"/>
    <property type="project" value="TreeGrafter"/>
</dbReference>
<feature type="region of interest" description="Disordered" evidence="5">
    <location>
        <begin position="53"/>
        <end position="132"/>
    </location>
</feature>
<dbReference type="PANTHER" id="PTHR14369:SF0">
    <property type="entry name" value="SURFEIT LOCUS PROTEIN 6"/>
    <property type="match status" value="1"/>
</dbReference>
<sequence>MRTAHVVHDRLPSCAGKLAVVKRTLAFTMNSIAAKDTFFQKLASKVCASQSQEARKRPFVPYKGGTVNKGKKQKKQKPSTNKAAEQNQKGFPKKGQRAEPEKAKQEAVQRAEPKERGGALKKQPKAEDVQNFFTMDILKQRLHEKIEECRNAGSATKSSSAEELERKRSRRKVERERKKRKRKEMRMKKLLEQKAQTIKEEERKETSVQKSSVPKAEAPTAGPMVFNKVQVGDELGDKAPKKKIKGTLTPLTGKNYKQLLNRVEDRKAKLEELKSKNSSRAQELEKKMKWTNVLYKAEGLKIKDDEDMLKAALKRKEKKRTQKKQQWEKRSVHVLEKMQQRQDKRKKNIQKQKRGKLEKRKEKAHKRGRVLPGDLDKMK</sequence>
<feature type="region of interest" description="Disordered" evidence="5">
    <location>
        <begin position="149"/>
        <end position="225"/>
    </location>
</feature>
<dbReference type="GO" id="GO:0005730">
    <property type="term" value="C:nucleolus"/>
    <property type="evidence" value="ECO:0007669"/>
    <property type="project" value="TreeGrafter"/>
</dbReference>
<accession>A0A8C4TE88</accession>
<dbReference type="InterPro" id="IPR007019">
    <property type="entry name" value="SURF6"/>
</dbReference>
<feature type="compositionally biased region" description="Basic and acidic residues" evidence="5">
    <location>
        <begin position="187"/>
        <end position="207"/>
    </location>
</feature>
<dbReference type="GO" id="GO:0003677">
    <property type="term" value="F:DNA binding"/>
    <property type="evidence" value="ECO:0007669"/>
    <property type="project" value="TreeGrafter"/>
</dbReference>
<proteinExistence type="inferred from homology"/>
<reference evidence="7" key="3">
    <citation type="submission" date="2025-09" db="UniProtKB">
        <authorList>
            <consortium name="Ensembl"/>
        </authorList>
    </citation>
    <scope>IDENTIFICATION</scope>
</reference>
<gene>
    <name evidence="7" type="primary">SURF6</name>
    <name evidence="7" type="synonym">surf6</name>
</gene>
<dbReference type="GeneTree" id="ENSGT00390000006980"/>
<reference evidence="7" key="2">
    <citation type="submission" date="2025-08" db="UniProtKB">
        <authorList>
            <consortium name="Ensembl"/>
        </authorList>
    </citation>
    <scope>IDENTIFICATION</scope>
</reference>
<keyword evidence="3" id="KW-0539">Nucleus</keyword>
<comment type="similarity">
    <text evidence="2">Belongs to the SURF6 family.</text>
</comment>
<evidence type="ECO:0000259" key="6">
    <source>
        <dbReference type="Pfam" id="PF04935"/>
    </source>
</evidence>
<dbReference type="AlphaFoldDB" id="A0A8C4TE88"/>
<keyword evidence="8" id="KW-1185">Reference proteome</keyword>
<evidence type="ECO:0000256" key="5">
    <source>
        <dbReference type="SAM" id="MobiDB-lite"/>
    </source>
</evidence>
<dbReference type="GO" id="GO:0003723">
    <property type="term" value="F:RNA binding"/>
    <property type="evidence" value="ECO:0007669"/>
    <property type="project" value="TreeGrafter"/>
</dbReference>